<sequence length="577" mass="67189">MIRKITIENVKGISKKELSLDIIPNKPSILVAPNGFGKSSFATAFRRMNGKRINLSKNDFFKEDETLSPRVELLIRDSNGHELSLEATKNSNSIFENIDVFVIHSMIRPKGIRTPFGPAAATLTIDDITVLRGIPKRVEYNYRISEFKKKFGKNGKALDNLSDLLKENSALIEKIGELASEFKKQQKETEKKIDNCIKRINEFSGKISEVKEFVNENIIQDFKSIKCIERTKDVLENYGLIYSTEAEYYLSAVQIFWIYCEDSTLFKKVSLYHQYESEKKRLKQLLDDFNSSWLELELEETERTLVVRFPDVVHMSNGQRDILSLIALLLKARIQLKKKIAVLILDEVFDYLDDANLIASQYFISKFIDQYKLDGGEIYPLILTHLDPYIFQNYVFSSQKIYYLDDRPSDYSHAMLELVKKRNEIQIKEDVSKYLFHFHPTRINKRSEFKELKLKETWGEGDIFYTFIFEELRKYILGEKYCPLSICCAIRVKIEKIVFESLPSNSAKNDFLETKSTREKLDLARERYGISVSETYYILGMIYNEPMHIRQGDSRIPALVSKLENKAIRTIIKEAFA</sequence>
<keyword evidence="2" id="KW-1185">Reference proteome</keyword>
<accession>A0A1G9SV01</accession>
<dbReference type="InterPro" id="IPR027417">
    <property type="entry name" value="P-loop_NTPase"/>
</dbReference>
<reference evidence="1 2" key="1">
    <citation type="submission" date="2016-10" db="EMBL/GenBank/DDBJ databases">
        <authorList>
            <person name="de Groot N.N."/>
        </authorList>
    </citation>
    <scope>NUCLEOTIDE SEQUENCE [LARGE SCALE GENOMIC DNA]</scope>
    <source>
        <strain evidence="1 2">DSM 21668</strain>
    </source>
</reference>
<evidence type="ECO:0008006" key="3">
    <source>
        <dbReference type="Google" id="ProtNLM"/>
    </source>
</evidence>
<evidence type="ECO:0000313" key="2">
    <source>
        <dbReference type="Proteomes" id="UP000198901"/>
    </source>
</evidence>
<dbReference type="RefSeq" id="WP_143011125.1">
    <property type="nucleotide sequence ID" value="NZ_FNGS01000006.1"/>
</dbReference>
<dbReference type="EMBL" id="FNGS01000006">
    <property type="protein sequence ID" value="SDM39231.1"/>
    <property type="molecule type" value="Genomic_DNA"/>
</dbReference>
<name>A0A1G9SV01_9BACT</name>
<protein>
    <recommendedName>
        <fullName evidence="3">AAA domain-containing protein</fullName>
    </recommendedName>
</protein>
<proteinExistence type="predicted"/>
<dbReference type="STRING" id="563176.SAMN04488090_3306"/>
<gene>
    <name evidence="1" type="ORF">SAMN04488090_3306</name>
</gene>
<evidence type="ECO:0000313" key="1">
    <source>
        <dbReference type="EMBL" id="SDM39231.1"/>
    </source>
</evidence>
<dbReference type="AlphaFoldDB" id="A0A1G9SV01"/>
<dbReference type="Proteomes" id="UP000198901">
    <property type="component" value="Unassembled WGS sequence"/>
</dbReference>
<organism evidence="1 2">
    <name type="scientific">Siphonobacter aquaeclarae</name>
    <dbReference type="NCBI Taxonomy" id="563176"/>
    <lineage>
        <taxon>Bacteria</taxon>
        <taxon>Pseudomonadati</taxon>
        <taxon>Bacteroidota</taxon>
        <taxon>Cytophagia</taxon>
        <taxon>Cytophagales</taxon>
        <taxon>Cytophagaceae</taxon>
        <taxon>Siphonobacter</taxon>
    </lineage>
</organism>
<dbReference type="Gene3D" id="3.40.50.300">
    <property type="entry name" value="P-loop containing nucleotide triphosphate hydrolases"/>
    <property type="match status" value="1"/>
</dbReference>
<dbReference type="OrthoDB" id="1068645at2"/>
<dbReference type="SUPFAM" id="SSF52540">
    <property type="entry name" value="P-loop containing nucleoside triphosphate hydrolases"/>
    <property type="match status" value="1"/>
</dbReference>